<dbReference type="FunFam" id="3.30.70.330:FF:000045">
    <property type="entry name" value="Nucleolysin tiar isoform 1"/>
    <property type="match status" value="1"/>
</dbReference>
<dbReference type="SUPFAM" id="SSF54928">
    <property type="entry name" value="RNA-binding domain, RBD"/>
    <property type="match status" value="3"/>
</dbReference>
<evidence type="ECO:0000256" key="1">
    <source>
        <dbReference type="ARBA" id="ARBA00022884"/>
    </source>
</evidence>
<feature type="domain" description="RRM" evidence="3">
    <location>
        <begin position="7"/>
        <end position="83"/>
    </location>
</feature>
<dbReference type="InterPro" id="IPR034827">
    <property type="entry name" value="TIA-1_RRM1"/>
</dbReference>
<dbReference type="GO" id="GO:0003723">
    <property type="term" value="F:RNA binding"/>
    <property type="evidence" value="ECO:0007669"/>
    <property type="project" value="UniProtKB-UniRule"/>
</dbReference>
<dbReference type="InterPro" id="IPR034496">
    <property type="entry name" value="TIAR_RRM3"/>
</dbReference>
<evidence type="ECO:0000256" key="2">
    <source>
        <dbReference type="PROSITE-ProRule" id="PRU00176"/>
    </source>
</evidence>
<dbReference type="CDD" id="cd12620">
    <property type="entry name" value="RRM3_TIAR"/>
    <property type="match status" value="1"/>
</dbReference>
<dbReference type="EMBL" id="JAIQCJ010002147">
    <property type="protein sequence ID" value="KAJ8781306.1"/>
    <property type="molecule type" value="Genomic_DNA"/>
</dbReference>
<organism evidence="4 5">
    <name type="scientific">Eschrichtius robustus</name>
    <name type="common">California gray whale</name>
    <name type="synonym">Eschrichtius gibbosus</name>
    <dbReference type="NCBI Taxonomy" id="9764"/>
    <lineage>
        <taxon>Eukaryota</taxon>
        <taxon>Metazoa</taxon>
        <taxon>Chordata</taxon>
        <taxon>Craniata</taxon>
        <taxon>Vertebrata</taxon>
        <taxon>Euteleostomi</taxon>
        <taxon>Mammalia</taxon>
        <taxon>Eutheria</taxon>
        <taxon>Laurasiatheria</taxon>
        <taxon>Artiodactyla</taxon>
        <taxon>Whippomorpha</taxon>
        <taxon>Cetacea</taxon>
        <taxon>Mysticeti</taxon>
        <taxon>Eschrichtiidae</taxon>
        <taxon>Eschrichtius</taxon>
    </lineage>
</organism>
<dbReference type="Pfam" id="PF00076">
    <property type="entry name" value="RRM_1"/>
    <property type="match status" value="4"/>
</dbReference>
<sequence>MEDEMPKTLYVGNLSRDVTEALILQLFSQIGPCKNCKMIMDTAGNDPYCFVEFYEHRHAAAALAAMNGRKIMGKEVKVNWATTPSSQKKDTSSSTVVSTQRSQDHFHVFVGDLSPEITTEDIKAAFAPFGRISFVLMKMKHENELCMKFSLDIQRRVCKPKLPIVSDFRDARVVKDMATGKSKGYGFVSFFNKWYGLFHELYNGYLIRAFGLESFRMLKTPFNRWVASGLVEDKSELTGQPESLQLQRVHMSVANTKQLSYDEVVNQSSPSNCTVYCGGVTSGLTEQLMRQTFSPFGQIMEIRVFPDKGYSFVRFNSHESAAHAIVSVNGTTIEGHVVKCYWGKETLDMINPVQQQNQIGYPQAYGQWGQWYGNAQQIGQYMPNGWQVPAYGMYGQPWNQQGFNQTQSSAPWMGPNYGVQPPPGQNGSMMPNQPAGYRVAGYETQ</sequence>
<dbReference type="PANTHER" id="PTHR10352">
    <property type="entry name" value="EUKARYOTIC TRANSLATION INITIATION FACTOR 3 SUBUNIT G"/>
    <property type="match status" value="1"/>
</dbReference>
<dbReference type="Proteomes" id="UP001159641">
    <property type="component" value="Unassembled WGS sequence"/>
</dbReference>
<dbReference type="AlphaFoldDB" id="A0AB34GP65"/>
<dbReference type="InterPro" id="IPR035979">
    <property type="entry name" value="RBD_domain_sf"/>
</dbReference>
<accession>A0AB34GP65</accession>
<evidence type="ECO:0000313" key="5">
    <source>
        <dbReference type="Proteomes" id="UP001159641"/>
    </source>
</evidence>
<evidence type="ECO:0000313" key="4">
    <source>
        <dbReference type="EMBL" id="KAJ8781306.1"/>
    </source>
</evidence>
<comment type="caution">
    <text evidence="4">The sequence shown here is derived from an EMBL/GenBank/DDBJ whole genome shotgun (WGS) entry which is preliminary data.</text>
</comment>
<reference evidence="4 5" key="1">
    <citation type="submission" date="2022-11" db="EMBL/GenBank/DDBJ databases">
        <title>Whole genome sequence of Eschrichtius robustus ER-17-0199.</title>
        <authorList>
            <person name="Bruniche-Olsen A."/>
            <person name="Black A.N."/>
            <person name="Fields C.J."/>
            <person name="Walden K."/>
            <person name="Dewoody J.A."/>
        </authorList>
    </citation>
    <scope>NUCLEOTIDE SEQUENCE [LARGE SCALE GENOMIC DNA]</scope>
    <source>
        <strain evidence="4">ER-17-0199</strain>
        <tissue evidence="4">Blubber</tissue>
    </source>
</reference>
<dbReference type="FunFam" id="3.30.70.330:FF:000951">
    <property type="entry name" value="nucleolysin TIA-1 isoform X7"/>
    <property type="match status" value="1"/>
</dbReference>
<feature type="domain" description="RRM" evidence="3">
    <location>
        <begin position="273"/>
        <end position="345"/>
    </location>
</feature>
<protein>
    <recommendedName>
        <fullName evidence="3">RRM domain-containing protein</fullName>
    </recommendedName>
</protein>
<name>A0AB34GP65_ESCRO</name>
<dbReference type="InterPro" id="IPR000504">
    <property type="entry name" value="RRM_dom"/>
</dbReference>
<gene>
    <name evidence="4" type="ORF">J1605_011290</name>
</gene>
<keyword evidence="1 2" id="KW-0694">RNA-binding</keyword>
<dbReference type="CDD" id="cd12615">
    <property type="entry name" value="RRM1_TIA1"/>
    <property type="match status" value="1"/>
</dbReference>
<dbReference type="SMART" id="SM00360">
    <property type="entry name" value="RRM"/>
    <property type="match status" value="3"/>
</dbReference>
<dbReference type="InterPro" id="IPR012677">
    <property type="entry name" value="Nucleotide-bd_a/b_plait_sf"/>
</dbReference>
<evidence type="ECO:0000259" key="3">
    <source>
        <dbReference type="PROSITE" id="PS50102"/>
    </source>
</evidence>
<proteinExistence type="predicted"/>
<keyword evidence="5" id="KW-1185">Reference proteome</keyword>
<dbReference type="PROSITE" id="PS50102">
    <property type="entry name" value="RRM"/>
    <property type="match status" value="3"/>
</dbReference>
<dbReference type="Gene3D" id="3.30.70.330">
    <property type="match status" value="4"/>
</dbReference>
<feature type="domain" description="RRM" evidence="3">
    <location>
        <begin position="106"/>
        <end position="190"/>
    </location>
</feature>